<evidence type="ECO:0000256" key="3">
    <source>
        <dbReference type="ARBA" id="ARBA00022801"/>
    </source>
</evidence>
<keyword evidence="2 5" id="KW-0540">Nuclease</keyword>
<proteinExistence type="inferred from homology"/>
<dbReference type="GO" id="GO:0006308">
    <property type="term" value="P:DNA catabolic process"/>
    <property type="evidence" value="ECO:0007669"/>
    <property type="project" value="UniProtKB-UniRule"/>
</dbReference>
<dbReference type="InterPro" id="IPR025824">
    <property type="entry name" value="OB-fold_nuc-bd_dom"/>
</dbReference>
<dbReference type="Pfam" id="PF13742">
    <property type="entry name" value="tRNA_anti_2"/>
    <property type="match status" value="1"/>
</dbReference>
<evidence type="ECO:0000256" key="5">
    <source>
        <dbReference type="HAMAP-Rule" id="MF_00378"/>
    </source>
</evidence>
<dbReference type="PANTHER" id="PTHR30008:SF0">
    <property type="entry name" value="EXODEOXYRIBONUCLEASE 7 LARGE SUBUNIT"/>
    <property type="match status" value="1"/>
</dbReference>
<comment type="subcellular location">
    <subcellularLocation>
        <location evidence="5 6">Cytoplasm</location>
    </subcellularLocation>
</comment>
<dbReference type="InterPro" id="IPR003753">
    <property type="entry name" value="Exonuc_VII_L"/>
</dbReference>
<keyword evidence="4 5" id="KW-0269">Exonuclease</keyword>
<dbReference type="GO" id="GO:0008855">
    <property type="term" value="F:exodeoxyribonuclease VII activity"/>
    <property type="evidence" value="ECO:0007669"/>
    <property type="project" value="UniProtKB-UniRule"/>
</dbReference>
<comment type="catalytic activity">
    <reaction evidence="5 6">
        <text>Exonucleolytic cleavage in either 5'- to 3'- or 3'- to 5'-direction to yield nucleoside 5'-phosphates.</text>
        <dbReference type="EC" id="3.1.11.6"/>
    </reaction>
</comment>
<organism evidence="9">
    <name type="scientific">Metalysinibacillus saudimassiliensis</name>
    <dbReference type="NCBI Taxonomy" id="1461583"/>
    <lineage>
        <taxon>Bacteria</taxon>
        <taxon>Bacillati</taxon>
        <taxon>Bacillota</taxon>
        <taxon>Bacilli</taxon>
        <taxon>Bacillales</taxon>
        <taxon>Caryophanaceae</taxon>
        <taxon>Metalysinibacillus</taxon>
    </lineage>
</organism>
<dbReference type="InterPro" id="IPR020579">
    <property type="entry name" value="Exonuc_VII_lsu_C"/>
</dbReference>
<evidence type="ECO:0000259" key="7">
    <source>
        <dbReference type="Pfam" id="PF02601"/>
    </source>
</evidence>
<feature type="domain" description="OB-fold nucleic acid binding" evidence="8">
    <location>
        <begin position="5"/>
        <end position="99"/>
    </location>
</feature>
<keyword evidence="1 5" id="KW-0963">Cytoplasm</keyword>
<dbReference type="GO" id="GO:0009318">
    <property type="term" value="C:exodeoxyribonuclease VII complex"/>
    <property type="evidence" value="ECO:0007669"/>
    <property type="project" value="UniProtKB-UniRule"/>
</dbReference>
<evidence type="ECO:0000259" key="8">
    <source>
        <dbReference type="Pfam" id="PF13742"/>
    </source>
</evidence>
<dbReference type="GO" id="GO:0003676">
    <property type="term" value="F:nucleic acid binding"/>
    <property type="evidence" value="ECO:0007669"/>
    <property type="project" value="InterPro"/>
</dbReference>
<dbReference type="PATRIC" id="fig|1461583.4.peg.2165"/>
<comment type="similarity">
    <text evidence="5 6">Belongs to the XseA family.</text>
</comment>
<dbReference type="NCBIfam" id="TIGR00237">
    <property type="entry name" value="xseA"/>
    <property type="match status" value="1"/>
</dbReference>
<dbReference type="Pfam" id="PF02601">
    <property type="entry name" value="Exonuc_VII_L"/>
    <property type="match status" value="1"/>
</dbReference>
<dbReference type="GO" id="GO:0005737">
    <property type="term" value="C:cytoplasm"/>
    <property type="evidence" value="ECO:0007669"/>
    <property type="project" value="UniProtKB-SubCell"/>
</dbReference>
<evidence type="ECO:0000256" key="4">
    <source>
        <dbReference type="ARBA" id="ARBA00022839"/>
    </source>
</evidence>
<comment type="function">
    <text evidence="5">Bidirectionally degrades single-stranded DNA into large acid-insoluble oligonucleotides, which are then degraded further into small acid-soluble oligonucleotides.</text>
</comment>
<gene>
    <name evidence="5 9" type="primary">xseA</name>
    <name evidence="9" type="ORF">BN1050_02248</name>
</gene>
<feature type="domain" description="Exonuclease VII large subunit C-terminal" evidence="7">
    <location>
        <begin position="123"/>
        <end position="436"/>
    </location>
</feature>
<reference evidence="9" key="1">
    <citation type="submission" date="2014-07" db="EMBL/GenBank/DDBJ databases">
        <authorList>
            <person name="Urmite Genomes Urmite Genomes"/>
        </authorList>
    </citation>
    <scope>NUCLEOTIDE SEQUENCE</scope>
    <source>
        <strain evidence="9">13S34_air</strain>
    </source>
</reference>
<dbReference type="CDD" id="cd04489">
    <property type="entry name" value="ExoVII_LU_OBF"/>
    <property type="match status" value="1"/>
</dbReference>
<comment type="subunit">
    <text evidence="5">Heterooligomer composed of large and small subunits.</text>
</comment>
<dbReference type="HAMAP" id="MF_00378">
    <property type="entry name" value="Exonuc_7_L"/>
    <property type="match status" value="1"/>
</dbReference>
<dbReference type="EC" id="3.1.11.6" evidence="5"/>
<evidence type="ECO:0000256" key="6">
    <source>
        <dbReference type="RuleBase" id="RU004355"/>
    </source>
</evidence>
<accession>A0A078MJS6</accession>
<keyword evidence="3 5" id="KW-0378">Hydrolase</keyword>
<name>A0A078MJS6_9BACL</name>
<dbReference type="AlphaFoldDB" id="A0A078MJS6"/>
<dbReference type="EMBL" id="LN483076">
    <property type="protein sequence ID" value="CEA04996.1"/>
    <property type="molecule type" value="Genomic_DNA"/>
</dbReference>
<dbReference type="PANTHER" id="PTHR30008">
    <property type="entry name" value="EXODEOXYRIBONUCLEASE 7 LARGE SUBUNIT"/>
    <property type="match status" value="1"/>
</dbReference>
<dbReference type="HOGENOM" id="CLU_023625_3_1_9"/>
<evidence type="ECO:0000256" key="2">
    <source>
        <dbReference type="ARBA" id="ARBA00022722"/>
    </source>
</evidence>
<evidence type="ECO:0000256" key="1">
    <source>
        <dbReference type="ARBA" id="ARBA00022490"/>
    </source>
</evidence>
<protein>
    <recommendedName>
        <fullName evidence="5">Exodeoxyribonuclease 7 large subunit</fullName>
        <ecNumber evidence="5">3.1.11.6</ecNumber>
    </recommendedName>
    <alternativeName>
        <fullName evidence="5">Exodeoxyribonuclease VII large subunit</fullName>
        <shortName evidence="5">Exonuclease VII large subunit</shortName>
    </alternativeName>
</protein>
<evidence type="ECO:0000313" key="9">
    <source>
        <dbReference type="EMBL" id="CEA04996.1"/>
    </source>
</evidence>
<sequence length="447" mass="50647">MPSYLTVHALTQYIKRKFDADPHLRKVYVQGELSNVKHHPSGHIYFVLKDGHTQISAVMFKKQASQLVFRPESGMKVFLCGDVTVYENYGSYQLYANEMLPDGAGALFVAFQQLQERLTQEGLFKQEFKQALPKYPRAIGVITAPTGAAVHDICTTLKRRYPQAQVFIYPTLVQGKQAAPKIVEKIEQANREQRVDMLIVGRGGGSIEDLWAFNEEIVARAIFESRLPIISAVGHESDTTIADFVADLRAPTPTAAAELATPDYKEILANLLAIKSRMTATIRSYMQQQRQQFNRLSQAYVLQDITRTLRPFVERLGNLEQRLPTAMQIQLMQQQKALQQLTFRLQPYEPKQKLQAEKAYTARLQERLTRAMQGVLLTEQQRLTHTCRTLAVLNPLQTVGRGFQLTYKDKLPVTSVAQLAEQDEIRVQFKDGHIKATVSEVIEGEGK</sequence>